<evidence type="ECO:0000313" key="4">
    <source>
        <dbReference type="Proteomes" id="UP000297245"/>
    </source>
</evidence>
<dbReference type="AlphaFoldDB" id="A0A4S8LGT8"/>
<dbReference type="PANTHER" id="PTHR33096:SF1">
    <property type="entry name" value="CXC1-LIKE CYSTEINE CLUSTER ASSOCIATED WITH KDZ TRANSPOSASES DOMAIN-CONTAINING PROTEIN"/>
    <property type="match status" value="1"/>
</dbReference>
<dbReference type="InterPro" id="IPR040521">
    <property type="entry name" value="KDZ"/>
</dbReference>
<dbReference type="EMBL" id="ML179428">
    <property type="protein sequence ID" value="THU87963.1"/>
    <property type="molecule type" value="Genomic_DNA"/>
</dbReference>
<keyword evidence="1" id="KW-0472">Membrane</keyword>
<gene>
    <name evidence="3" type="ORF">K435DRAFT_680748</name>
</gene>
<keyword evidence="4" id="KW-1185">Reference proteome</keyword>
<protein>
    <recommendedName>
        <fullName evidence="2">CxC2-like cysteine cluster KDZ transposase-associated domain-containing protein</fullName>
    </recommendedName>
</protein>
<reference evidence="3 4" key="1">
    <citation type="journal article" date="2019" name="Nat. Ecol. Evol.">
        <title>Megaphylogeny resolves global patterns of mushroom evolution.</title>
        <authorList>
            <person name="Varga T."/>
            <person name="Krizsan K."/>
            <person name="Foldi C."/>
            <person name="Dima B."/>
            <person name="Sanchez-Garcia M."/>
            <person name="Sanchez-Ramirez S."/>
            <person name="Szollosi G.J."/>
            <person name="Szarkandi J.G."/>
            <person name="Papp V."/>
            <person name="Albert L."/>
            <person name="Andreopoulos W."/>
            <person name="Angelini C."/>
            <person name="Antonin V."/>
            <person name="Barry K.W."/>
            <person name="Bougher N.L."/>
            <person name="Buchanan P."/>
            <person name="Buyck B."/>
            <person name="Bense V."/>
            <person name="Catcheside P."/>
            <person name="Chovatia M."/>
            <person name="Cooper J."/>
            <person name="Damon W."/>
            <person name="Desjardin D."/>
            <person name="Finy P."/>
            <person name="Geml J."/>
            <person name="Haridas S."/>
            <person name="Hughes K."/>
            <person name="Justo A."/>
            <person name="Karasinski D."/>
            <person name="Kautmanova I."/>
            <person name="Kiss B."/>
            <person name="Kocsube S."/>
            <person name="Kotiranta H."/>
            <person name="LaButti K.M."/>
            <person name="Lechner B.E."/>
            <person name="Liimatainen K."/>
            <person name="Lipzen A."/>
            <person name="Lukacs Z."/>
            <person name="Mihaltcheva S."/>
            <person name="Morgado L.N."/>
            <person name="Niskanen T."/>
            <person name="Noordeloos M.E."/>
            <person name="Ohm R.A."/>
            <person name="Ortiz-Santana B."/>
            <person name="Ovrebo C."/>
            <person name="Racz N."/>
            <person name="Riley R."/>
            <person name="Savchenko A."/>
            <person name="Shiryaev A."/>
            <person name="Soop K."/>
            <person name="Spirin V."/>
            <person name="Szebenyi C."/>
            <person name="Tomsovsky M."/>
            <person name="Tulloss R.E."/>
            <person name="Uehling J."/>
            <person name="Grigoriev I.V."/>
            <person name="Vagvolgyi C."/>
            <person name="Papp T."/>
            <person name="Martin F.M."/>
            <person name="Miettinen O."/>
            <person name="Hibbett D.S."/>
            <person name="Nagy L.G."/>
        </authorList>
    </citation>
    <scope>NUCLEOTIDE SEQUENCE [LARGE SCALE GENOMIC DNA]</scope>
    <source>
        <strain evidence="3 4">CBS 962.96</strain>
    </source>
</reference>
<dbReference type="Pfam" id="PF18803">
    <property type="entry name" value="CxC2"/>
    <property type="match status" value="1"/>
</dbReference>
<dbReference type="Pfam" id="PF18758">
    <property type="entry name" value="KDZ"/>
    <property type="match status" value="1"/>
</dbReference>
<evidence type="ECO:0000259" key="2">
    <source>
        <dbReference type="Pfam" id="PF18803"/>
    </source>
</evidence>
<feature type="domain" description="CxC2-like cysteine cluster KDZ transposase-associated" evidence="2">
    <location>
        <begin position="103"/>
        <end position="207"/>
    </location>
</feature>
<sequence>MGSCYLTPRFGACSINLKDNPSAAWIPYREEYLQEMLVLEGRRGMGAFCSGCPMPNPTFRCMDDDCVMAGIMCRTCIVEAHRSLPLHWIEEWNQGHFGATSLFNLGLTVRLGHIPGGPPCFYSQKSRGHFIVIHTNGIHTLNIEFCACGLSSEPRNQLLRIQWYPASPLDPQTAVTFACLRQFQHFNCLGKIPAFEYYRGLETMTKSRQRRNPPDRYKVFLRCVFQWRHLKMCKRGARGHAASGIAGTALGELAIDCPACPQFGKNVPMTCMNAPPHLARVFPMFLTAMMLTLFSFLYTLFLALDANFRLRNRMVSSHYKSPTLGDGWAYLVPRAEYEDHILRYIGQDEMSSCSGFAAMFLANLKNVKGLRVSGVGGCICARHRVWQGNGIGDLQKGERYCNMDFIFWAAIRGNDYLCIAVSYDISCQWSRNFWSRMDDLDPTIKVKYGDGRIMFMIPKFHLRAHKSACHTKYSFNYAPGVGQTHGETVEEGWSQSNKAAAQTKEMGPGTRAMTLDDIFGFANWRTIENLASSTGKGLNRVVKNLIFDQDRTYVVLSYTTQYVAAIMSSISDISLCLISFQLIELTSSDEGTHFKKMELLLAQEEHSRLASGLPGYPSSLCVFVAEGIILQELFITLNKYMTPTQELELQRRQTNLLKHITHFRGLQRLLMPRLADVISEKDWEEIECPDNDKPELVKLFLPSDCGTRAARIRACVGELPEVEVKLRLAEAEDALEGVRDGLRARTATSRFKVQNVTGQVGNTRASGIIRQIDIRIHSRKIRYQLARDALLRVRGHGEWEDRLKELKDSDIRGLSERVLSKAEVEERGQLRERAIQEHGLEVEDLYFQTEGLYHPVQGESRHVLSWIWWEQPELGDGNENDPEYIDAVRVEYCKAKARLDRWKEEVQLLVEELRRMSEYSLWKAEWWLSRRPGFTGMRGTDGLSEELTEGLGAFALQQACFHRDRSVELDAAWTPLMRHAEKVLARSPDIDILAFELNESEEDVLEIRKAEENV</sequence>
<evidence type="ECO:0000313" key="3">
    <source>
        <dbReference type="EMBL" id="THU87963.1"/>
    </source>
</evidence>
<dbReference type="Proteomes" id="UP000297245">
    <property type="component" value="Unassembled WGS sequence"/>
</dbReference>
<accession>A0A4S8LGT8</accession>
<organism evidence="3 4">
    <name type="scientific">Dendrothele bispora (strain CBS 962.96)</name>
    <dbReference type="NCBI Taxonomy" id="1314807"/>
    <lineage>
        <taxon>Eukaryota</taxon>
        <taxon>Fungi</taxon>
        <taxon>Dikarya</taxon>
        <taxon>Basidiomycota</taxon>
        <taxon>Agaricomycotina</taxon>
        <taxon>Agaricomycetes</taxon>
        <taxon>Agaricomycetidae</taxon>
        <taxon>Agaricales</taxon>
        <taxon>Agaricales incertae sedis</taxon>
        <taxon>Dendrothele</taxon>
    </lineage>
</organism>
<proteinExistence type="predicted"/>
<evidence type="ECO:0000256" key="1">
    <source>
        <dbReference type="SAM" id="Phobius"/>
    </source>
</evidence>
<feature type="transmembrane region" description="Helical" evidence="1">
    <location>
        <begin position="281"/>
        <end position="304"/>
    </location>
</feature>
<dbReference type="InterPro" id="IPR041457">
    <property type="entry name" value="CxC2_KDZ-assoc"/>
</dbReference>
<keyword evidence="1" id="KW-0812">Transmembrane</keyword>
<dbReference type="PANTHER" id="PTHR33096">
    <property type="entry name" value="CXC2 DOMAIN-CONTAINING PROTEIN"/>
    <property type="match status" value="1"/>
</dbReference>
<keyword evidence="1" id="KW-1133">Transmembrane helix</keyword>
<dbReference type="OrthoDB" id="3235114at2759"/>
<name>A0A4S8LGT8_DENBC</name>